<dbReference type="InterPro" id="IPR006638">
    <property type="entry name" value="Elp3/MiaA/NifB-like_rSAM"/>
</dbReference>
<keyword evidence="10" id="KW-0411">Iron-sulfur</keyword>
<dbReference type="GO" id="GO:0051539">
    <property type="term" value="F:4 iron, 4 sulfur cluster binding"/>
    <property type="evidence" value="ECO:0007669"/>
    <property type="project" value="UniProtKB-KW"/>
</dbReference>
<feature type="domain" description="Radical SAM core" evidence="15">
    <location>
        <begin position="29"/>
        <end position="271"/>
    </location>
</feature>
<gene>
    <name evidence="16" type="ORF">SAMN04490355_100191</name>
</gene>
<evidence type="ECO:0000256" key="9">
    <source>
        <dbReference type="ARBA" id="ARBA00023004"/>
    </source>
</evidence>
<evidence type="ECO:0000256" key="13">
    <source>
        <dbReference type="ARBA" id="ARBA00030926"/>
    </source>
</evidence>
<dbReference type="PROSITE" id="PS01305">
    <property type="entry name" value="MOAA_NIFB_PQQE"/>
    <property type="match status" value="1"/>
</dbReference>
<dbReference type="Gene3D" id="3.30.420.130">
    <property type="entry name" value="Dinitrogenase iron-molybdenum cofactor biosynthesis domain"/>
    <property type="match status" value="1"/>
</dbReference>
<keyword evidence="12" id="KW-0456">Lyase</keyword>
<keyword evidence="17" id="KW-1185">Reference proteome</keyword>
<dbReference type="GO" id="GO:0016829">
    <property type="term" value="F:lyase activity"/>
    <property type="evidence" value="ECO:0007669"/>
    <property type="project" value="UniProtKB-KW"/>
</dbReference>
<dbReference type="InterPro" id="IPR003731">
    <property type="entry name" value="Di-Nase_FeMo-co_biosynth"/>
</dbReference>
<dbReference type="PROSITE" id="PS51918">
    <property type="entry name" value="RADICAL_SAM"/>
    <property type="match status" value="1"/>
</dbReference>
<dbReference type="Gene3D" id="3.20.20.70">
    <property type="entry name" value="Aldolase class I"/>
    <property type="match status" value="1"/>
</dbReference>
<evidence type="ECO:0000256" key="3">
    <source>
        <dbReference type="ARBA" id="ARBA00005155"/>
    </source>
</evidence>
<dbReference type="CDD" id="cd01335">
    <property type="entry name" value="Radical_SAM"/>
    <property type="match status" value="1"/>
</dbReference>
<keyword evidence="7" id="KW-0949">S-adenosyl-L-methionine</keyword>
<dbReference type="InterPro" id="IPR036105">
    <property type="entry name" value="DiNase_FeMo-co_biosyn_sf"/>
</dbReference>
<comment type="similarity">
    <text evidence="4">Belongs to the radical SAM superfamily. NifB family.</text>
</comment>
<dbReference type="RefSeq" id="WP_090931860.1">
    <property type="nucleotide sequence ID" value="NZ_FOTS01000001.1"/>
</dbReference>
<evidence type="ECO:0000259" key="15">
    <source>
        <dbReference type="PROSITE" id="PS51918"/>
    </source>
</evidence>
<evidence type="ECO:0000256" key="10">
    <source>
        <dbReference type="ARBA" id="ARBA00023014"/>
    </source>
</evidence>
<evidence type="ECO:0000313" key="17">
    <source>
        <dbReference type="Proteomes" id="UP000199520"/>
    </source>
</evidence>
<keyword evidence="11" id="KW-0535">Nitrogen fixation</keyword>
<evidence type="ECO:0000256" key="8">
    <source>
        <dbReference type="ARBA" id="ARBA00022723"/>
    </source>
</evidence>
<dbReference type="InterPro" id="IPR000385">
    <property type="entry name" value="MoaA_NifB_PqqE_Fe-S-bd_CS"/>
</dbReference>
<dbReference type="SUPFAM" id="SSF53146">
    <property type="entry name" value="Nitrogenase accessory factor-like"/>
    <property type="match status" value="1"/>
</dbReference>
<evidence type="ECO:0000256" key="14">
    <source>
        <dbReference type="ARBA" id="ARBA00032102"/>
    </source>
</evidence>
<dbReference type="SFLD" id="SFLDF00281">
    <property type="entry name" value="FeMo_cofactor_biosynthesis_pro"/>
    <property type="match status" value="1"/>
</dbReference>
<comment type="function">
    <text evidence="2">Involved in the biosynthesis of the iron-molybdenum cofactor (FeMo-co or M-cluster) found in the dinitrogenase enzyme of the nitrogenase complex in nitrogen-fixing microorganisms. NifB catalyzes the crucial step of radical SAM-dependent carbide insertion that occurs concomitant with the insertion of a 9th sulfur and the rearrangement/coupling of two [4Fe-4S] clusters into a [8Fe-9S-C] cluster, the precursor to the M-cluster.</text>
</comment>
<dbReference type="Proteomes" id="UP000199520">
    <property type="component" value="Unassembled WGS sequence"/>
</dbReference>
<keyword evidence="8" id="KW-0479">Metal-binding</keyword>
<protein>
    <recommendedName>
        <fullName evidence="5">FeMo cofactor biosynthesis protein NifB</fullName>
    </recommendedName>
    <alternativeName>
        <fullName evidence="14">Nitrogenase cofactor maturase NifB</fullName>
    </alternativeName>
    <alternativeName>
        <fullName evidence="13">Radical SAM assemblase NifB</fullName>
    </alternativeName>
</protein>
<dbReference type="SFLD" id="SFLDG01067">
    <property type="entry name" value="SPASM/twitch_domain_containing"/>
    <property type="match status" value="1"/>
</dbReference>
<organism evidence="16 17">
    <name type="scientific">Pelosinus propionicus DSM 13327</name>
    <dbReference type="NCBI Taxonomy" id="1123291"/>
    <lineage>
        <taxon>Bacteria</taxon>
        <taxon>Bacillati</taxon>
        <taxon>Bacillota</taxon>
        <taxon>Negativicutes</taxon>
        <taxon>Selenomonadales</taxon>
        <taxon>Sporomusaceae</taxon>
        <taxon>Pelosinus</taxon>
    </lineage>
</organism>
<keyword evidence="6" id="KW-0004">4Fe-4S</keyword>
<dbReference type="Pfam" id="PF02579">
    <property type="entry name" value="Nitro_FeMo-Co"/>
    <property type="match status" value="1"/>
</dbReference>
<dbReference type="PANTHER" id="PTHR43787:SF13">
    <property type="entry name" value="FEMO COFACTOR BIOSYNTHESIS PROTEIN NIFB"/>
    <property type="match status" value="1"/>
</dbReference>
<dbReference type="UniPathway" id="UPA00782"/>
<name>A0A1I4GP30_9FIRM</name>
<proteinExistence type="inferred from homology"/>
<dbReference type="OrthoDB" id="9764725at2"/>
<dbReference type="GO" id="GO:0046872">
    <property type="term" value="F:metal ion binding"/>
    <property type="evidence" value="ECO:0007669"/>
    <property type="project" value="UniProtKB-KW"/>
</dbReference>
<dbReference type="NCBIfam" id="TIGR01290">
    <property type="entry name" value="nifB"/>
    <property type="match status" value="1"/>
</dbReference>
<dbReference type="PANTHER" id="PTHR43787">
    <property type="entry name" value="FEMO COFACTOR BIOSYNTHESIS PROTEIN NIFB-RELATED"/>
    <property type="match status" value="1"/>
</dbReference>
<dbReference type="STRING" id="1123291.SAMN04490355_100191"/>
<dbReference type="EMBL" id="FOTS01000001">
    <property type="protein sequence ID" value="SFL31784.1"/>
    <property type="molecule type" value="Genomic_DNA"/>
</dbReference>
<comment type="pathway">
    <text evidence="3">Cofactor biosynthesis; Fe-Mo cofactor biosynthesis.</text>
</comment>
<dbReference type="InterPro" id="IPR005980">
    <property type="entry name" value="Nase_CF_NifB"/>
</dbReference>
<dbReference type="SFLD" id="SFLDS00029">
    <property type="entry name" value="Radical_SAM"/>
    <property type="match status" value="1"/>
</dbReference>
<evidence type="ECO:0000256" key="12">
    <source>
        <dbReference type="ARBA" id="ARBA00023239"/>
    </source>
</evidence>
<dbReference type="SUPFAM" id="SSF102114">
    <property type="entry name" value="Radical SAM enzymes"/>
    <property type="match status" value="1"/>
</dbReference>
<dbReference type="Pfam" id="PF04055">
    <property type="entry name" value="Radical_SAM"/>
    <property type="match status" value="1"/>
</dbReference>
<comment type="cofactor">
    <cofactor evidence="1">
        <name>[4Fe-4S] cluster</name>
        <dbReference type="ChEBI" id="CHEBI:49883"/>
    </cofactor>
</comment>
<dbReference type="SMART" id="SM00729">
    <property type="entry name" value="Elp3"/>
    <property type="match status" value="1"/>
</dbReference>
<evidence type="ECO:0000256" key="7">
    <source>
        <dbReference type="ARBA" id="ARBA00022691"/>
    </source>
</evidence>
<dbReference type="SFLD" id="SFLDG01068">
    <property type="entry name" value="FeMo_cofactor_biosynthesis_pro"/>
    <property type="match status" value="1"/>
</dbReference>
<accession>A0A1I4GP30</accession>
<dbReference type="AlphaFoldDB" id="A0A1I4GP30"/>
<evidence type="ECO:0000256" key="5">
    <source>
        <dbReference type="ARBA" id="ARBA00021702"/>
    </source>
</evidence>
<evidence type="ECO:0000313" key="16">
    <source>
        <dbReference type="EMBL" id="SFL31784.1"/>
    </source>
</evidence>
<dbReference type="GO" id="GO:0032324">
    <property type="term" value="P:molybdopterin cofactor biosynthetic process"/>
    <property type="evidence" value="ECO:0007669"/>
    <property type="project" value="UniProtKB-ARBA"/>
</dbReference>
<evidence type="ECO:0000256" key="1">
    <source>
        <dbReference type="ARBA" id="ARBA00001966"/>
    </source>
</evidence>
<dbReference type="InterPro" id="IPR007197">
    <property type="entry name" value="rSAM"/>
</dbReference>
<evidence type="ECO:0000256" key="4">
    <source>
        <dbReference type="ARBA" id="ARBA00006804"/>
    </source>
</evidence>
<dbReference type="InterPro" id="IPR058240">
    <property type="entry name" value="rSAM_sf"/>
</dbReference>
<dbReference type="InterPro" id="IPR013785">
    <property type="entry name" value="Aldolase_TIM"/>
</dbReference>
<sequence length="421" mass="47428">MSCVCPGTTKSQEIIEKTKKHPCYSAEAHHTYARMHLPVAPQCNVQCNYCNRKFDCVNESRPGVTSEVLTPDQALDKFEWVKEKIDQLSVVGIAGPGDALAEWKLTKQTFENIKAVNSDVTFCLSTNGLLLPEYAEEIIQLGVQHVTVTVNTLDPEIGAKIYKFVVYKGIRYEGVAAATLLLKNQLSGIEYLTKRGVLVKINIVMIKGINDHHIPAVVKKVKELGVFVTNIMPLIPAPGSAFEHFSQTSMKEINELRNVCQLDIQQMRHCQQCRADAIGLLNEDRSQEFRMCNRQIAEVKTAQNHKKKQYKIAVTSKYGKLVDQHFGHASKFIIYQGDGQDFKIVENRSVEKFCSGMEECDSGEVQRDNIINALQDCDAVLTMRIGHHAKERLNKKEIYSVEYCDTVNNGLQYAVSQLVDR</sequence>
<reference evidence="17" key="1">
    <citation type="submission" date="2016-10" db="EMBL/GenBank/DDBJ databases">
        <authorList>
            <person name="Varghese N."/>
            <person name="Submissions S."/>
        </authorList>
    </citation>
    <scope>NUCLEOTIDE SEQUENCE [LARGE SCALE GENOMIC DNA]</scope>
    <source>
        <strain evidence="17">DSM 13327</strain>
    </source>
</reference>
<evidence type="ECO:0000256" key="2">
    <source>
        <dbReference type="ARBA" id="ARBA00003522"/>
    </source>
</evidence>
<evidence type="ECO:0000256" key="11">
    <source>
        <dbReference type="ARBA" id="ARBA00023231"/>
    </source>
</evidence>
<evidence type="ECO:0000256" key="6">
    <source>
        <dbReference type="ARBA" id="ARBA00022485"/>
    </source>
</evidence>
<keyword evidence="9" id="KW-0408">Iron</keyword>